<protein>
    <submittedName>
        <fullName evidence="8">DNA repair protein RadC</fullName>
    </submittedName>
</protein>
<dbReference type="SUPFAM" id="SSF47781">
    <property type="entry name" value="RuvA domain 2-like"/>
    <property type="match status" value="1"/>
</dbReference>
<evidence type="ECO:0000313" key="9">
    <source>
        <dbReference type="Proteomes" id="UP001178354"/>
    </source>
</evidence>
<evidence type="ECO:0000256" key="5">
    <source>
        <dbReference type="ARBA" id="ARBA00023049"/>
    </source>
</evidence>
<accession>A0AAW8B568</accession>
<dbReference type="Proteomes" id="UP001178354">
    <property type="component" value="Unassembled WGS sequence"/>
</dbReference>
<dbReference type="NCBIfam" id="TIGR00608">
    <property type="entry name" value="radc"/>
    <property type="match status" value="1"/>
</dbReference>
<evidence type="ECO:0000256" key="2">
    <source>
        <dbReference type="ARBA" id="ARBA00022723"/>
    </source>
</evidence>
<dbReference type="Pfam" id="PF20582">
    <property type="entry name" value="UPF0758_N"/>
    <property type="match status" value="1"/>
</dbReference>
<evidence type="ECO:0000259" key="7">
    <source>
        <dbReference type="PROSITE" id="PS50249"/>
    </source>
</evidence>
<dbReference type="AlphaFoldDB" id="A0AAW8B568"/>
<keyword evidence="4" id="KW-0862">Zinc</keyword>
<dbReference type="InterPro" id="IPR010994">
    <property type="entry name" value="RuvA_2-like"/>
</dbReference>
<dbReference type="PANTHER" id="PTHR30471:SF3">
    <property type="entry name" value="UPF0758 PROTEIN YEES-RELATED"/>
    <property type="match status" value="1"/>
</dbReference>
<dbReference type="GO" id="GO:0008237">
    <property type="term" value="F:metallopeptidase activity"/>
    <property type="evidence" value="ECO:0007669"/>
    <property type="project" value="UniProtKB-KW"/>
</dbReference>
<evidence type="ECO:0000313" key="8">
    <source>
        <dbReference type="EMBL" id="MDP1520699.1"/>
    </source>
</evidence>
<dbReference type="CDD" id="cd08071">
    <property type="entry name" value="MPN_DUF2466"/>
    <property type="match status" value="1"/>
</dbReference>
<gene>
    <name evidence="8" type="primary">radC</name>
    <name evidence="8" type="ORF">Q8A57_06960</name>
</gene>
<dbReference type="PANTHER" id="PTHR30471">
    <property type="entry name" value="DNA REPAIR PROTEIN RADC"/>
    <property type="match status" value="1"/>
</dbReference>
<dbReference type="InterPro" id="IPR046778">
    <property type="entry name" value="UPF0758_N"/>
</dbReference>
<dbReference type="RefSeq" id="WP_305170270.1">
    <property type="nucleotide sequence ID" value="NZ_JAUUUU010000003.1"/>
</dbReference>
<evidence type="ECO:0000256" key="4">
    <source>
        <dbReference type="ARBA" id="ARBA00022833"/>
    </source>
</evidence>
<evidence type="ECO:0000256" key="6">
    <source>
        <dbReference type="RuleBase" id="RU003797"/>
    </source>
</evidence>
<comment type="caution">
    <text evidence="8">The sequence shown here is derived from an EMBL/GenBank/DDBJ whole genome shotgun (WGS) entry which is preliminary data.</text>
</comment>
<reference evidence="8" key="2">
    <citation type="submission" date="2023-08" db="EMBL/GenBank/DDBJ databases">
        <authorList>
            <person name="Luo J."/>
        </authorList>
    </citation>
    <scope>NUCLEOTIDE SEQUENCE</scope>
    <source>
        <strain evidence="8">DSM 25064</strain>
    </source>
</reference>
<name>A0AAW8B568_9GAMM</name>
<dbReference type="GO" id="GO:0006508">
    <property type="term" value="P:proteolysis"/>
    <property type="evidence" value="ECO:0007669"/>
    <property type="project" value="UniProtKB-KW"/>
</dbReference>
<evidence type="ECO:0000256" key="1">
    <source>
        <dbReference type="ARBA" id="ARBA00022670"/>
    </source>
</evidence>
<dbReference type="InterPro" id="IPR025657">
    <property type="entry name" value="RadC_JAB"/>
</dbReference>
<dbReference type="PROSITE" id="PS50249">
    <property type="entry name" value="MPN"/>
    <property type="match status" value="1"/>
</dbReference>
<dbReference type="InterPro" id="IPR020891">
    <property type="entry name" value="UPF0758_CS"/>
</dbReference>
<proteinExistence type="inferred from homology"/>
<dbReference type="Gene3D" id="3.40.140.10">
    <property type="entry name" value="Cytidine Deaminase, domain 2"/>
    <property type="match status" value="1"/>
</dbReference>
<sequence length="224" mass="24943">MSIRDWPEGERPREKLLTRGADALSDAELLAIFLRTGCVGLSAVDLARMLLDEFGNLNALLSADKTRFCRARGLGEAKYVQLQAVMELAKRHLGERLQREHVMNSPSRVAEFLQAELRSCRQEVFGALFLDAQHRLIAWEKLFFGTIDGASVHPREVVQRALHHNAAALIFAHNHPSGVAEPSEADRQITRRLQDALALIDVRVLDHLVVGAGYSVSLAERGHL</sequence>
<dbReference type="EMBL" id="JAUUUU010000003">
    <property type="protein sequence ID" value="MDP1520699.1"/>
    <property type="molecule type" value="Genomic_DNA"/>
</dbReference>
<dbReference type="Pfam" id="PF04002">
    <property type="entry name" value="RadC"/>
    <property type="match status" value="1"/>
</dbReference>
<dbReference type="NCBIfam" id="NF000642">
    <property type="entry name" value="PRK00024.1"/>
    <property type="match status" value="1"/>
</dbReference>
<comment type="similarity">
    <text evidence="6">Belongs to the UPF0758 family.</text>
</comment>
<keyword evidence="3" id="KW-0378">Hydrolase</keyword>
<keyword evidence="5" id="KW-0482">Metalloprotease</keyword>
<dbReference type="SUPFAM" id="SSF102712">
    <property type="entry name" value="JAB1/MPN domain"/>
    <property type="match status" value="1"/>
</dbReference>
<keyword evidence="1" id="KW-0645">Protease</keyword>
<dbReference type="GO" id="GO:0046872">
    <property type="term" value="F:metal ion binding"/>
    <property type="evidence" value="ECO:0007669"/>
    <property type="project" value="UniProtKB-KW"/>
</dbReference>
<evidence type="ECO:0000256" key="3">
    <source>
        <dbReference type="ARBA" id="ARBA00022801"/>
    </source>
</evidence>
<dbReference type="PROSITE" id="PS01302">
    <property type="entry name" value="UPF0758"/>
    <property type="match status" value="1"/>
</dbReference>
<organism evidence="8 9">
    <name type="scientific">Porticoccus litoralis</name>
    <dbReference type="NCBI Taxonomy" id="434086"/>
    <lineage>
        <taxon>Bacteria</taxon>
        <taxon>Pseudomonadati</taxon>
        <taxon>Pseudomonadota</taxon>
        <taxon>Gammaproteobacteria</taxon>
        <taxon>Cellvibrionales</taxon>
        <taxon>Porticoccaceae</taxon>
        <taxon>Porticoccus</taxon>
    </lineage>
</organism>
<dbReference type="InterPro" id="IPR037518">
    <property type="entry name" value="MPN"/>
</dbReference>
<keyword evidence="9" id="KW-1185">Reference proteome</keyword>
<reference evidence="8" key="1">
    <citation type="journal article" date="2010" name="Int. J. Syst. Evol. Microbiol.">
        <title>Porticoccus litoralis gen. nov., sp. nov., a gammaproteobacterium isolated from the Yellow Sea.</title>
        <authorList>
            <person name="Oh H.M."/>
            <person name="Kim H."/>
            <person name="Kim K.M."/>
            <person name="Min G.S."/>
            <person name="Cho J.C."/>
        </authorList>
    </citation>
    <scope>NUCLEOTIDE SEQUENCE</scope>
    <source>
        <strain evidence="8">DSM 25064</strain>
    </source>
</reference>
<dbReference type="InterPro" id="IPR001405">
    <property type="entry name" value="UPF0758"/>
</dbReference>
<feature type="domain" description="MPN" evidence="7">
    <location>
        <begin position="102"/>
        <end position="224"/>
    </location>
</feature>
<keyword evidence="2" id="KW-0479">Metal-binding</keyword>